<dbReference type="Pfam" id="PF00534">
    <property type="entry name" value="Glycos_transf_1"/>
    <property type="match status" value="1"/>
</dbReference>
<protein>
    <submittedName>
        <fullName evidence="2">Glycosyltransferase</fullName>
        <ecNumber evidence="2">2.4.-.-</ecNumber>
    </submittedName>
</protein>
<evidence type="ECO:0000259" key="1">
    <source>
        <dbReference type="Pfam" id="PF00534"/>
    </source>
</evidence>
<feature type="domain" description="Glycosyl transferase family 1" evidence="1">
    <location>
        <begin position="198"/>
        <end position="286"/>
    </location>
</feature>
<dbReference type="InterPro" id="IPR001296">
    <property type="entry name" value="Glyco_trans_1"/>
</dbReference>
<name>A0ABY9XUQ2_9FLAO</name>
<accession>A0ABY9XUQ2</accession>
<dbReference type="RefSeq" id="WP_415866073.1">
    <property type="nucleotide sequence ID" value="NZ_CP134537.1"/>
</dbReference>
<keyword evidence="2" id="KW-0808">Transferase</keyword>
<evidence type="ECO:0000313" key="3">
    <source>
        <dbReference type="Proteomes" id="UP001302806"/>
    </source>
</evidence>
<sequence>MKFLIISHALHKTEDAAIFSYAPYVREMNIWLKYVDAVEVVAPVVSDLISKIDMAYQHNHLDLIPIPAIQFTSVTKTINTFLKLPIIFVKIFKACKKADHIHLRCPGNIGLIGCLVQIFFPKKTKTAKYAGNWDPNAKQPLSYKFQKWLLSNTFLTKNMQVLVYGDWEHQTKNIKPFFTTTYSHSEIEQPPKRDFLSSLKFVFIGSLVSGKRPLLAIQMIEALHHQGRKVRLDIYGDGILKEDLQHYITINKLENIVKLHGNQSKALIKEILKAAHFTILLSKSEGY</sequence>
<dbReference type="EMBL" id="CP134537">
    <property type="protein sequence ID" value="WNH09647.1"/>
    <property type="molecule type" value="Genomic_DNA"/>
</dbReference>
<dbReference type="SUPFAM" id="SSF53756">
    <property type="entry name" value="UDP-Glycosyltransferase/glycogen phosphorylase"/>
    <property type="match status" value="1"/>
</dbReference>
<keyword evidence="2" id="KW-0328">Glycosyltransferase</keyword>
<reference evidence="2 3" key="1">
    <citation type="submission" date="2023-09" db="EMBL/GenBank/DDBJ databases">
        <title>Thalassobella suaedae gen. nov., sp. nov., a marine bacterium of the family Flavobacteriaceae isolated from a halophyte Suaeda japonica.</title>
        <authorList>
            <person name="Lee S.Y."/>
            <person name="Hwang C.Y."/>
        </authorList>
    </citation>
    <scope>NUCLEOTIDE SEQUENCE [LARGE SCALE GENOMIC DNA]</scope>
    <source>
        <strain evidence="2 3">HL-DH14</strain>
    </source>
</reference>
<gene>
    <name evidence="2" type="ORF">RHP51_02665</name>
</gene>
<proteinExistence type="predicted"/>
<dbReference type="EC" id="2.4.-.-" evidence="2"/>
<dbReference type="GO" id="GO:0016757">
    <property type="term" value="F:glycosyltransferase activity"/>
    <property type="evidence" value="ECO:0007669"/>
    <property type="project" value="UniProtKB-KW"/>
</dbReference>
<organism evidence="2 3">
    <name type="scientific">Thalassobellus suaedae</name>
    <dbReference type="NCBI Taxonomy" id="3074124"/>
    <lineage>
        <taxon>Bacteria</taxon>
        <taxon>Pseudomonadati</taxon>
        <taxon>Bacteroidota</taxon>
        <taxon>Flavobacteriia</taxon>
        <taxon>Flavobacteriales</taxon>
        <taxon>Flavobacteriaceae</taxon>
        <taxon>Thalassobellus</taxon>
    </lineage>
</organism>
<dbReference type="Gene3D" id="3.40.50.2000">
    <property type="entry name" value="Glycogen Phosphorylase B"/>
    <property type="match status" value="1"/>
</dbReference>
<dbReference type="Proteomes" id="UP001302806">
    <property type="component" value="Chromosome"/>
</dbReference>
<evidence type="ECO:0000313" key="2">
    <source>
        <dbReference type="EMBL" id="WNH09647.1"/>
    </source>
</evidence>